<evidence type="ECO:0000259" key="2">
    <source>
        <dbReference type="PROSITE" id="PS50206"/>
    </source>
</evidence>
<dbReference type="Gene3D" id="3.40.250.10">
    <property type="entry name" value="Rhodanese-like domain"/>
    <property type="match status" value="1"/>
</dbReference>
<dbReference type="InterPro" id="IPR001763">
    <property type="entry name" value="Rhodanese-like_dom"/>
</dbReference>
<evidence type="ECO:0000313" key="3">
    <source>
        <dbReference type="EMBL" id="GAA0716854.1"/>
    </source>
</evidence>
<dbReference type="PROSITE" id="PS50206">
    <property type="entry name" value="RHODANESE_3"/>
    <property type="match status" value="1"/>
</dbReference>
<dbReference type="InterPro" id="IPR036873">
    <property type="entry name" value="Rhodanese-like_dom_sf"/>
</dbReference>
<dbReference type="InterPro" id="IPR058840">
    <property type="entry name" value="AAA_SelU"/>
</dbReference>
<dbReference type="SMART" id="SM00450">
    <property type="entry name" value="RHOD"/>
    <property type="match status" value="1"/>
</dbReference>
<dbReference type="NCBIfam" id="NF008752">
    <property type="entry name" value="PRK11784.1-4"/>
    <property type="match status" value="1"/>
</dbReference>
<dbReference type="SUPFAM" id="SSF52821">
    <property type="entry name" value="Rhodanese/Cell cycle control phosphatase"/>
    <property type="match status" value="1"/>
</dbReference>
<reference evidence="3 4" key="1">
    <citation type="journal article" date="2019" name="Int. J. Syst. Evol. Microbiol.">
        <title>The Global Catalogue of Microorganisms (GCM) 10K type strain sequencing project: providing services to taxonomists for standard genome sequencing and annotation.</title>
        <authorList>
            <consortium name="The Broad Institute Genomics Platform"/>
            <consortium name="The Broad Institute Genome Sequencing Center for Infectious Disease"/>
            <person name="Wu L."/>
            <person name="Ma J."/>
        </authorList>
    </citation>
    <scope>NUCLEOTIDE SEQUENCE [LARGE SCALE GENOMIC DNA]</scope>
    <source>
        <strain evidence="3 4">JCM 1405</strain>
    </source>
</reference>
<dbReference type="InterPro" id="IPR017582">
    <property type="entry name" value="SelU"/>
</dbReference>
<dbReference type="Pfam" id="PF26341">
    <property type="entry name" value="AAA_SelU"/>
    <property type="match status" value="1"/>
</dbReference>
<evidence type="ECO:0000313" key="4">
    <source>
        <dbReference type="Proteomes" id="UP001500339"/>
    </source>
</evidence>
<sequence length="345" mass="39658">MFKTISYDTIDKNMLKGNYVLVDVRSPGEFNSETIPGAINIPLFYDDERKLIGTIYTQESVEKAKRIGIQVASSRLPVLYERILELEKQYDNIILFCARGGYRSSSLVSLFMTLGVNIFKLEGGYKGYRHYINENLPKILSEIQFVTIYGNTGTGKTHILKFLKEEGMDILDLEGCANHRGSLLGSVGLGEQNTQKMFESLVYESLKNRKTNVVFLEGESKRIGRIIIPEYLYSKIGTGKNIGIDADIKSRVNNVLKDYVHETDDELISALNLLRKHLSNTNIDRFICMIKNHEYEQVIEELMTKYYDPLYNHNNISYDAVFYNIYTEETSIKIIEWLKKTVSKQ</sequence>
<evidence type="ECO:0000256" key="1">
    <source>
        <dbReference type="ARBA" id="ARBA00023266"/>
    </source>
</evidence>
<dbReference type="Proteomes" id="UP001500339">
    <property type="component" value="Unassembled WGS sequence"/>
</dbReference>
<dbReference type="EMBL" id="BAAACF010000001">
    <property type="protein sequence ID" value="GAA0716854.1"/>
    <property type="molecule type" value="Genomic_DNA"/>
</dbReference>
<name>A0ABN1ILJ4_9CLOT</name>
<dbReference type="Pfam" id="PF00581">
    <property type="entry name" value="Rhodanese"/>
    <property type="match status" value="1"/>
</dbReference>
<comment type="caution">
    <text evidence="3">The sequence shown here is derived from an EMBL/GenBank/DDBJ whole genome shotgun (WGS) entry which is preliminary data.</text>
</comment>
<proteinExistence type="predicted"/>
<dbReference type="NCBIfam" id="NF008750">
    <property type="entry name" value="PRK11784.1-2"/>
    <property type="match status" value="1"/>
</dbReference>
<accession>A0ABN1ILJ4</accession>
<dbReference type="RefSeq" id="WP_343765477.1">
    <property type="nucleotide sequence ID" value="NZ_BAAACF010000001.1"/>
</dbReference>
<protein>
    <submittedName>
        <fullName evidence="3">tRNA 2-selenouridine(34) synthase MnmH</fullName>
    </submittedName>
</protein>
<dbReference type="InterPro" id="IPR027417">
    <property type="entry name" value="P-loop_NTPase"/>
</dbReference>
<gene>
    <name evidence="3" type="primary">mnmH</name>
    <name evidence="3" type="ORF">GCM10008905_01830</name>
</gene>
<dbReference type="NCBIfam" id="TIGR03167">
    <property type="entry name" value="tRNA_sel_U_synt"/>
    <property type="match status" value="1"/>
</dbReference>
<keyword evidence="4" id="KW-1185">Reference proteome</keyword>
<dbReference type="PANTHER" id="PTHR30401">
    <property type="entry name" value="TRNA 2-SELENOURIDINE SYNTHASE"/>
    <property type="match status" value="1"/>
</dbReference>
<organism evidence="3 4">
    <name type="scientific">Clostridium malenominatum</name>
    <dbReference type="NCBI Taxonomy" id="1539"/>
    <lineage>
        <taxon>Bacteria</taxon>
        <taxon>Bacillati</taxon>
        <taxon>Bacillota</taxon>
        <taxon>Clostridia</taxon>
        <taxon>Eubacteriales</taxon>
        <taxon>Clostridiaceae</taxon>
        <taxon>Clostridium</taxon>
    </lineage>
</organism>
<keyword evidence="1" id="KW-0711">Selenium</keyword>
<dbReference type="PANTHER" id="PTHR30401:SF0">
    <property type="entry name" value="TRNA 2-SELENOURIDINE SYNTHASE"/>
    <property type="match status" value="1"/>
</dbReference>
<feature type="domain" description="Rhodanese" evidence="2">
    <location>
        <begin position="15"/>
        <end position="137"/>
    </location>
</feature>
<dbReference type="SUPFAM" id="SSF52540">
    <property type="entry name" value="P-loop containing nucleoside triphosphate hydrolases"/>
    <property type="match status" value="1"/>
</dbReference>